<gene>
    <name evidence="3" type="ORF">N0V93_008885</name>
</gene>
<sequence>MCSFGKAKGPDGKYYYSSYRVVLPRSPTRAAPAQMERSLDADVNSFSQVTIATEPQNSSVPSDRPAPERAEHNHPRAPASDDGDKALSTMFKMSLNLFDDDAWSPTHPKHSILVRVINDLNQRLNESLQSYPRCEAQLSDALTRLEQRNMEYLNAVREQKTAAEVPAKVARAREEAQKKKRRRVAQRLLMQRLARQQKAKPQGMRATAEEAHPSSRTTPPGLAKEGKPIMRDLPDMRMRKTASEEIPTPAAGTSRQTVASPPRRFRTPANQPTQTRQNAVQAATTSIPSAEQSWDQIAAPSGAASRESGDDSSAQSRDALNRNSSSIGNERMREWAAARQVDSRAEGQAAVSSASYQPHEADDEGAEFVAALDRQYRHKNDADRELMLMRNERDLVIAPDSGLARYPCVRKWLMLRRAERSQMQWGQIVLPFAAREQEKQDEVMAEHEGAEEAPQDQPGDELECQSDH</sequence>
<feature type="coiled-coil region" evidence="1">
    <location>
        <begin position="135"/>
        <end position="162"/>
    </location>
</feature>
<feature type="region of interest" description="Disordered" evidence="2">
    <location>
        <begin position="50"/>
        <end position="84"/>
    </location>
</feature>
<reference evidence="3" key="1">
    <citation type="submission" date="2022-10" db="EMBL/GenBank/DDBJ databases">
        <title>Tapping the CABI collections for fungal endophytes: first genome assemblies for Collariella, Neodidymelliopsis, Ascochyta clinopodiicola, Didymella pomorum, Didymosphaeria variabile, Neocosmospora piperis and Neocucurbitaria cava.</title>
        <authorList>
            <person name="Hill R."/>
        </authorList>
    </citation>
    <scope>NUCLEOTIDE SEQUENCE</scope>
    <source>
        <strain evidence="3">IMI 355082</strain>
    </source>
</reference>
<evidence type="ECO:0000256" key="1">
    <source>
        <dbReference type="SAM" id="Coils"/>
    </source>
</evidence>
<keyword evidence="4" id="KW-1185">Reference proteome</keyword>
<feature type="region of interest" description="Disordered" evidence="2">
    <location>
        <begin position="437"/>
        <end position="468"/>
    </location>
</feature>
<comment type="caution">
    <text evidence="3">The sequence shown here is derived from an EMBL/GenBank/DDBJ whole genome shotgun (WGS) entry which is preliminary data.</text>
</comment>
<protein>
    <submittedName>
        <fullName evidence="3">Uncharacterized protein</fullName>
    </submittedName>
</protein>
<dbReference type="Proteomes" id="UP001140453">
    <property type="component" value="Unassembled WGS sequence"/>
</dbReference>
<feature type="compositionally biased region" description="Polar residues" evidence="2">
    <location>
        <begin position="268"/>
        <end position="295"/>
    </location>
</feature>
<accession>A0A9W9CT94</accession>
<feature type="compositionally biased region" description="Basic and acidic residues" evidence="2">
    <location>
        <begin position="330"/>
        <end position="341"/>
    </location>
</feature>
<evidence type="ECO:0000313" key="4">
    <source>
        <dbReference type="Proteomes" id="UP001140453"/>
    </source>
</evidence>
<dbReference type="AlphaFoldDB" id="A0A9W9CT94"/>
<organism evidence="3 4">
    <name type="scientific">Gnomoniopsis smithogilvyi</name>
    <dbReference type="NCBI Taxonomy" id="1191159"/>
    <lineage>
        <taxon>Eukaryota</taxon>
        <taxon>Fungi</taxon>
        <taxon>Dikarya</taxon>
        <taxon>Ascomycota</taxon>
        <taxon>Pezizomycotina</taxon>
        <taxon>Sordariomycetes</taxon>
        <taxon>Sordariomycetidae</taxon>
        <taxon>Diaporthales</taxon>
        <taxon>Gnomoniaceae</taxon>
        <taxon>Gnomoniopsis</taxon>
    </lineage>
</organism>
<evidence type="ECO:0000256" key="2">
    <source>
        <dbReference type="SAM" id="MobiDB-lite"/>
    </source>
</evidence>
<feature type="compositionally biased region" description="Polar residues" evidence="2">
    <location>
        <begin position="50"/>
        <end position="61"/>
    </location>
</feature>
<feature type="compositionally biased region" description="Acidic residues" evidence="2">
    <location>
        <begin position="451"/>
        <end position="468"/>
    </location>
</feature>
<name>A0A9W9CT94_9PEZI</name>
<feature type="region of interest" description="Disordered" evidence="2">
    <location>
        <begin position="194"/>
        <end position="341"/>
    </location>
</feature>
<feature type="compositionally biased region" description="Basic and acidic residues" evidence="2">
    <location>
        <begin position="224"/>
        <end position="243"/>
    </location>
</feature>
<feature type="compositionally biased region" description="Basic and acidic residues" evidence="2">
    <location>
        <begin position="437"/>
        <end position="450"/>
    </location>
</feature>
<keyword evidence="1" id="KW-0175">Coiled coil</keyword>
<feature type="compositionally biased region" description="Polar residues" evidence="2">
    <location>
        <begin position="311"/>
        <end position="328"/>
    </location>
</feature>
<dbReference type="EMBL" id="JAPEVB010000006">
    <property type="protein sequence ID" value="KAJ4385994.1"/>
    <property type="molecule type" value="Genomic_DNA"/>
</dbReference>
<evidence type="ECO:0000313" key="3">
    <source>
        <dbReference type="EMBL" id="KAJ4385994.1"/>
    </source>
</evidence>
<feature type="compositionally biased region" description="Basic and acidic residues" evidence="2">
    <location>
        <begin position="65"/>
        <end position="74"/>
    </location>
</feature>
<proteinExistence type="predicted"/>